<dbReference type="Proteomes" id="UP000288805">
    <property type="component" value="Unassembled WGS sequence"/>
</dbReference>
<reference evidence="1 2" key="1">
    <citation type="journal article" date="2018" name="PLoS Genet.">
        <title>Population sequencing reveals clonal diversity and ancestral inbreeding in the grapevine cultivar Chardonnay.</title>
        <authorList>
            <person name="Roach M.J."/>
            <person name="Johnson D.L."/>
            <person name="Bohlmann J."/>
            <person name="van Vuuren H.J."/>
            <person name="Jones S.J."/>
            <person name="Pretorius I.S."/>
            <person name="Schmidt S.A."/>
            <person name="Borneman A.R."/>
        </authorList>
    </citation>
    <scope>NUCLEOTIDE SEQUENCE [LARGE SCALE GENOMIC DNA]</scope>
    <source>
        <strain evidence="2">cv. Chardonnay</strain>
        <tissue evidence="1">Leaf</tissue>
    </source>
</reference>
<sequence>MRTTYLERLSSEMHGRGSGLVAARGCLHSFFDITLLKILADGVPLATLYYRIEKETESTSISI</sequence>
<evidence type="ECO:0000313" key="2">
    <source>
        <dbReference type="Proteomes" id="UP000288805"/>
    </source>
</evidence>
<organism evidence="1 2">
    <name type="scientific">Vitis vinifera</name>
    <name type="common">Grape</name>
    <dbReference type="NCBI Taxonomy" id="29760"/>
    <lineage>
        <taxon>Eukaryota</taxon>
        <taxon>Viridiplantae</taxon>
        <taxon>Streptophyta</taxon>
        <taxon>Embryophyta</taxon>
        <taxon>Tracheophyta</taxon>
        <taxon>Spermatophyta</taxon>
        <taxon>Magnoliopsida</taxon>
        <taxon>eudicotyledons</taxon>
        <taxon>Gunneridae</taxon>
        <taxon>Pentapetalae</taxon>
        <taxon>rosids</taxon>
        <taxon>Vitales</taxon>
        <taxon>Vitaceae</taxon>
        <taxon>Viteae</taxon>
        <taxon>Vitis</taxon>
    </lineage>
</organism>
<dbReference type="EMBL" id="QGNW01000029">
    <property type="protein sequence ID" value="RVX11965.1"/>
    <property type="molecule type" value="Genomic_DNA"/>
</dbReference>
<accession>A0A438JSR1</accession>
<gene>
    <name evidence="1" type="ORF">CK203_009349</name>
</gene>
<name>A0A438JSR1_VITVI</name>
<comment type="caution">
    <text evidence="1">The sequence shown here is derived from an EMBL/GenBank/DDBJ whole genome shotgun (WGS) entry which is preliminary data.</text>
</comment>
<dbReference type="AlphaFoldDB" id="A0A438JSR1"/>
<proteinExistence type="predicted"/>
<protein>
    <submittedName>
        <fullName evidence="1">Uncharacterized protein</fullName>
    </submittedName>
</protein>
<evidence type="ECO:0000313" key="1">
    <source>
        <dbReference type="EMBL" id="RVX11965.1"/>
    </source>
</evidence>